<dbReference type="AlphaFoldDB" id="A0A7C9FZR9"/>
<dbReference type="Gene3D" id="3.30.565.60">
    <property type="match status" value="1"/>
</dbReference>
<proteinExistence type="predicted"/>
<feature type="domain" description="Filamentation induced by cAMP protein Fic-like C-terminal" evidence="2">
    <location>
        <begin position="431"/>
        <end position="489"/>
    </location>
</feature>
<feature type="domain" description="Schlafen AlbA-2" evidence="1">
    <location>
        <begin position="4"/>
        <end position="108"/>
    </location>
</feature>
<evidence type="ECO:0000313" key="3">
    <source>
        <dbReference type="EMBL" id="MPR37433.1"/>
    </source>
</evidence>
<evidence type="ECO:0000259" key="1">
    <source>
        <dbReference type="Pfam" id="PF04326"/>
    </source>
</evidence>
<name>A0A7C9FZR9_9BACT</name>
<dbReference type="InterPro" id="IPR049514">
    <property type="entry name" value="Fic-like_C"/>
</dbReference>
<evidence type="ECO:0000259" key="2">
    <source>
        <dbReference type="Pfam" id="PF21247"/>
    </source>
</evidence>
<dbReference type="InterPro" id="IPR007421">
    <property type="entry name" value="Schlafen_AlbA_2_dom"/>
</dbReference>
<sequence>MEQESQTIEWKESWRDEYLGWICGYANAKGGTLFIGKDDTGRVVGVVKAKKLLEDLPNKIRDVLGIMADVELRSENGLDYIAVIVEPYPYPVNYRGEYHYRTGSTKQVLKGTSLNKFLLNKSGLKWDTLPVPGVPIDDLDHVAFKLFRDSAARAKRLDERELAVSNEELLDALHLFDRDQLKRAAVLLFHSKPERFVTGAYVKIGFFGESATDLKFQDEVKGSLLRQVEGTMDLLTTKYMQAAIRYEGIQRVEEYPYPVKALREAVVNAIAHKDYSSGNPVQIRVFPARLEIYNQGHIPVEWSLEKFLGKHPSQPANPDIANTFFRAGFIEQWGRGIQLILTECEAHGIPRPSFNIHFDGLEIRFKDKSEVSPGVISKLFDIISDPVRVKKFFDEMERYAVHRKEFEKIGEGEIPELTSMARNLEPKSLKIITVLGNDVPMRRNEIMEGVELTNQTKNVKRYLDPLLNEGIVVPTVSDRPQSRLQKYILSDTGKKLALLLTEALIDMNSRLGH</sequence>
<dbReference type="InterPro" id="IPR038461">
    <property type="entry name" value="Schlafen_AlbA_2_dom_sf"/>
</dbReference>
<dbReference type="PANTHER" id="PTHR30595">
    <property type="entry name" value="GLPR-RELATED TRANSCRIPTIONAL REPRESSOR"/>
    <property type="match status" value="1"/>
</dbReference>
<dbReference type="EMBL" id="WHLY01000004">
    <property type="protein sequence ID" value="MPR37433.1"/>
    <property type="molecule type" value="Genomic_DNA"/>
</dbReference>
<evidence type="ECO:0000313" key="4">
    <source>
        <dbReference type="Proteomes" id="UP000479293"/>
    </source>
</evidence>
<protein>
    <submittedName>
        <fullName evidence="3">Transcriptional regulator</fullName>
    </submittedName>
</protein>
<keyword evidence="4" id="KW-1185">Reference proteome</keyword>
<gene>
    <name evidence="3" type="ORF">GBK04_29925</name>
</gene>
<dbReference type="InterPro" id="IPR038475">
    <property type="entry name" value="RecG_C_sf"/>
</dbReference>
<organism evidence="3 4">
    <name type="scientific">Salmonirosea aquatica</name>
    <dbReference type="NCBI Taxonomy" id="2654236"/>
    <lineage>
        <taxon>Bacteria</taxon>
        <taxon>Pseudomonadati</taxon>
        <taxon>Bacteroidota</taxon>
        <taxon>Cytophagia</taxon>
        <taxon>Cytophagales</taxon>
        <taxon>Spirosomataceae</taxon>
        <taxon>Salmonirosea</taxon>
    </lineage>
</organism>
<reference evidence="3 4" key="1">
    <citation type="submission" date="2019-10" db="EMBL/GenBank/DDBJ databases">
        <title>Draft Genome Sequence of Cytophagaceae sp. SJW1-29.</title>
        <authorList>
            <person name="Choi A."/>
        </authorList>
    </citation>
    <scope>NUCLEOTIDE SEQUENCE [LARGE SCALE GENOMIC DNA]</scope>
    <source>
        <strain evidence="3 4">SJW1-29</strain>
    </source>
</reference>
<comment type="caution">
    <text evidence="3">The sequence shown here is derived from an EMBL/GenBank/DDBJ whole genome shotgun (WGS) entry which is preliminary data.</text>
</comment>
<dbReference type="Pfam" id="PF21247">
    <property type="entry name" value="Fic-like_C"/>
    <property type="match status" value="1"/>
</dbReference>
<dbReference type="PANTHER" id="PTHR30595:SF6">
    <property type="entry name" value="SCHLAFEN ALBA-2 DOMAIN-CONTAINING PROTEIN"/>
    <property type="match status" value="1"/>
</dbReference>
<accession>A0A7C9FZR9</accession>
<dbReference type="Pfam" id="PF04326">
    <property type="entry name" value="SLFN_AlbA_2"/>
    <property type="match status" value="1"/>
</dbReference>
<dbReference type="Proteomes" id="UP000479293">
    <property type="component" value="Unassembled WGS sequence"/>
</dbReference>
<dbReference type="Pfam" id="PF13749">
    <property type="entry name" value="HATPase_c_4"/>
    <property type="match status" value="1"/>
</dbReference>
<dbReference type="Gene3D" id="3.30.950.30">
    <property type="entry name" value="Schlafen, AAA domain"/>
    <property type="match status" value="1"/>
</dbReference>
<dbReference type="RefSeq" id="WP_152766919.1">
    <property type="nucleotide sequence ID" value="NZ_WHLY01000004.1"/>
</dbReference>